<dbReference type="EMBL" id="CACVAR010000007">
    <property type="protein sequence ID" value="CAA6798501.1"/>
    <property type="molecule type" value="Genomic_DNA"/>
</dbReference>
<sequence>MLSLKQKFLVVGVTCVIPTYVIGGCIGQLNNGQLNATCQGKTEQLQISSISYELLKKNSALRNSVLDNADSLEELRTNVSSILTQVTISTQRTLQELKSIEQSIRTNTRLLNNQNHSREERQRLRSSISRLKKEKFDISERNSQQLYQLYQTHKKETSSLESQLRSNIHSKYQVKQKLSIANNKNKHLESFIYSAADTFSGSLASSFTSYSECIKKSDFLSTYTFSEIHNNRNESSSNNSFSSTNISSISTLPGLSSSGISSSSLGSCANEFRSLRKRFTLYEVALNLFMSSDVRKRGVVADFFKVYKGITPSQNTITRFIQAFNRFPKNGLLGLIRNIDAEMQNY</sequence>
<evidence type="ECO:0000313" key="1">
    <source>
        <dbReference type="EMBL" id="CAA6798501.1"/>
    </source>
</evidence>
<dbReference type="AlphaFoldDB" id="A0A6S6RXI0"/>
<dbReference type="PROSITE" id="PS51257">
    <property type="entry name" value="PROKAR_LIPOPROTEIN"/>
    <property type="match status" value="1"/>
</dbReference>
<organism evidence="1">
    <name type="scientific">uncultured Sulfurovum sp</name>
    <dbReference type="NCBI Taxonomy" id="269237"/>
    <lineage>
        <taxon>Bacteria</taxon>
        <taxon>Pseudomonadati</taxon>
        <taxon>Campylobacterota</taxon>
        <taxon>Epsilonproteobacteria</taxon>
        <taxon>Campylobacterales</taxon>
        <taxon>Sulfurovaceae</taxon>
        <taxon>Sulfurovum</taxon>
        <taxon>environmental samples</taxon>
    </lineage>
</organism>
<name>A0A6S6RXI0_9BACT</name>
<accession>A0A6S6RXI0</accession>
<protein>
    <submittedName>
        <fullName evidence="1">Uncharacterized protein</fullName>
    </submittedName>
</protein>
<gene>
    <name evidence="1" type="ORF">HELGO_WM27906</name>
</gene>
<proteinExistence type="predicted"/>
<reference evidence="1" key="1">
    <citation type="submission" date="2020-01" db="EMBL/GenBank/DDBJ databases">
        <authorList>
            <person name="Meier V. D."/>
            <person name="Meier V D."/>
        </authorList>
    </citation>
    <scope>NUCLEOTIDE SEQUENCE</scope>
    <source>
        <strain evidence="1">HLG_WM_MAG_03</strain>
    </source>
</reference>